<dbReference type="PANTHER" id="PTHR16592:SF2">
    <property type="entry name" value="ASTROTACTIN-2"/>
    <property type="match status" value="1"/>
</dbReference>
<dbReference type="InterPro" id="IPR045574">
    <property type="entry name" value="ASTN1_2_Fn3"/>
</dbReference>
<dbReference type="GO" id="GO:0005768">
    <property type="term" value="C:endosome"/>
    <property type="evidence" value="ECO:0007669"/>
    <property type="project" value="TreeGrafter"/>
</dbReference>
<dbReference type="InterPro" id="IPR026995">
    <property type="entry name" value="Astrotactin"/>
</dbReference>
<sequence>MLTGDVRYNEATGYPMLQQWRVRSNLYKVKLSSISLSAGFSNVLKILSSQSSREELYSVMRLFGTHYISESLYGSELTCTIRFPNKKVQQQLWIQYQKETTDLGSKKELKYMPFITYLSGLLQTQMFSDDQLITGVEIHCEEKGRCPSSCHLCRRPGKEQVSPTPVLLEITRIIPLYSLIQDNSTQEAFRSAFMSLYWCSGKGEVIADWCRCDLNALDENGLPSCSPLPPPVFRLSPNMEPSSTVVSLEWLDVQLAVGTKVSDYILHHKKIDAYTDTELYTGK</sequence>
<dbReference type="InterPro" id="IPR020864">
    <property type="entry name" value="MACPF"/>
</dbReference>
<dbReference type="EMBL" id="OW240920">
    <property type="protein sequence ID" value="CAH2315912.1"/>
    <property type="molecule type" value="Genomic_DNA"/>
</dbReference>
<evidence type="ECO:0000313" key="3">
    <source>
        <dbReference type="Proteomes" id="UP001295444"/>
    </source>
</evidence>
<keyword evidence="3" id="KW-1185">Reference proteome</keyword>
<proteinExistence type="predicted"/>
<dbReference type="Pfam" id="PF19743">
    <property type="entry name" value="ASTN1_2_fn3"/>
    <property type="match status" value="1"/>
</dbReference>
<evidence type="ECO:0000313" key="2">
    <source>
        <dbReference type="EMBL" id="CAH2315912.1"/>
    </source>
</evidence>
<dbReference type="Proteomes" id="UP001295444">
    <property type="component" value="Chromosome 09"/>
</dbReference>
<dbReference type="GO" id="GO:0007158">
    <property type="term" value="P:neuron cell-cell adhesion"/>
    <property type="evidence" value="ECO:0007669"/>
    <property type="project" value="TreeGrafter"/>
</dbReference>
<dbReference type="AlphaFoldDB" id="A0AAD1T6E4"/>
<dbReference type="GO" id="GO:0016020">
    <property type="term" value="C:membrane"/>
    <property type="evidence" value="ECO:0007669"/>
    <property type="project" value="TreeGrafter"/>
</dbReference>
<dbReference type="PANTHER" id="PTHR16592">
    <property type="entry name" value="ASTROTACTIN-1-LIKE"/>
    <property type="match status" value="1"/>
</dbReference>
<dbReference type="GO" id="GO:0001764">
    <property type="term" value="P:neuron migration"/>
    <property type="evidence" value="ECO:0007669"/>
    <property type="project" value="InterPro"/>
</dbReference>
<reference evidence="2" key="1">
    <citation type="submission" date="2022-03" db="EMBL/GenBank/DDBJ databases">
        <authorList>
            <person name="Alioto T."/>
            <person name="Alioto T."/>
            <person name="Gomez Garrido J."/>
        </authorList>
    </citation>
    <scope>NUCLEOTIDE SEQUENCE</scope>
</reference>
<dbReference type="Pfam" id="PF01823">
    <property type="entry name" value="MACPF"/>
    <property type="match status" value="1"/>
</dbReference>
<feature type="domain" description="MACPF" evidence="1">
    <location>
        <begin position="14"/>
        <end position="198"/>
    </location>
</feature>
<dbReference type="SMART" id="SM00457">
    <property type="entry name" value="MACPF"/>
    <property type="match status" value="1"/>
</dbReference>
<dbReference type="GO" id="GO:0043533">
    <property type="term" value="F:inositol 1,3,4,5 tetrakisphosphate binding"/>
    <property type="evidence" value="ECO:0007669"/>
    <property type="project" value="TreeGrafter"/>
</dbReference>
<organism evidence="2 3">
    <name type="scientific">Pelobates cultripes</name>
    <name type="common">Western spadefoot toad</name>
    <dbReference type="NCBI Taxonomy" id="61616"/>
    <lineage>
        <taxon>Eukaryota</taxon>
        <taxon>Metazoa</taxon>
        <taxon>Chordata</taxon>
        <taxon>Craniata</taxon>
        <taxon>Vertebrata</taxon>
        <taxon>Euteleostomi</taxon>
        <taxon>Amphibia</taxon>
        <taxon>Batrachia</taxon>
        <taxon>Anura</taxon>
        <taxon>Pelobatoidea</taxon>
        <taxon>Pelobatidae</taxon>
        <taxon>Pelobates</taxon>
    </lineage>
</organism>
<evidence type="ECO:0000259" key="1">
    <source>
        <dbReference type="SMART" id="SM00457"/>
    </source>
</evidence>
<gene>
    <name evidence="2" type="ORF">PECUL_23A043542</name>
</gene>
<name>A0AAD1T6E4_PELCU</name>
<protein>
    <submittedName>
        <fullName evidence="2">Astrotactin-2 isoform X2</fullName>
    </submittedName>
</protein>
<accession>A0AAD1T6E4</accession>